<sequence length="343" mass="39290">MKIVSWNVRGLGKLRAVMRLRSNLRDVHPQILFLMETKVSAVRMENIRKKCGFVHGIDIDADGSRGGLSLCWNSDIMVNLCSFSSSHIDVTICDVDSNNNWRFIGFYGNPVIAQRNLSWNLLRSLNTNPNTPWLVAGDFNEILLASEKRGGRVRSSRQMNDFLSALNDCDLTDLGYSGCWYTWEKGRLSTNNIRERIDRAVANSAWRDNFTNYHVQHLSHSISDHCPISIDTNFVRDSGSKNSSFRFNANWVLEEDIEEVIRKTWESSMADTNVKLHKLATALLVWSRGLKSKRNHNKRILTDRLNALSSDDPDDDNLAELLEVKLALNLESDKEELFWEQRA</sequence>
<dbReference type="EMBL" id="BSYR01000077">
    <property type="protein sequence ID" value="GMJ15348.1"/>
    <property type="molecule type" value="Genomic_DNA"/>
</dbReference>
<organism evidence="2 3">
    <name type="scientific">Hibiscus trionum</name>
    <name type="common">Flower of an hour</name>
    <dbReference type="NCBI Taxonomy" id="183268"/>
    <lineage>
        <taxon>Eukaryota</taxon>
        <taxon>Viridiplantae</taxon>
        <taxon>Streptophyta</taxon>
        <taxon>Embryophyta</taxon>
        <taxon>Tracheophyta</taxon>
        <taxon>Spermatophyta</taxon>
        <taxon>Magnoliopsida</taxon>
        <taxon>eudicotyledons</taxon>
        <taxon>Gunneridae</taxon>
        <taxon>Pentapetalae</taxon>
        <taxon>rosids</taxon>
        <taxon>malvids</taxon>
        <taxon>Malvales</taxon>
        <taxon>Malvaceae</taxon>
        <taxon>Malvoideae</taxon>
        <taxon>Hibiscus</taxon>
    </lineage>
</organism>
<dbReference type="Pfam" id="PF03372">
    <property type="entry name" value="Exo_endo_phos"/>
    <property type="match status" value="1"/>
</dbReference>
<evidence type="ECO:0000313" key="2">
    <source>
        <dbReference type="EMBL" id="GMJ15348.1"/>
    </source>
</evidence>
<dbReference type="Gene3D" id="3.60.10.10">
    <property type="entry name" value="Endonuclease/exonuclease/phosphatase"/>
    <property type="match status" value="1"/>
</dbReference>
<dbReference type="InterPro" id="IPR036691">
    <property type="entry name" value="Endo/exonu/phosph_ase_sf"/>
</dbReference>
<evidence type="ECO:0000313" key="3">
    <source>
        <dbReference type="Proteomes" id="UP001165190"/>
    </source>
</evidence>
<dbReference type="GO" id="GO:0003824">
    <property type="term" value="F:catalytic activity"/>
    <property type="evidence" value="ECO:0007669"/>
    <property type="project" value="InterPro"/>
</dbReference>
<dbReference type="SUPFAM" id="SSF56219">
    <property type="entry name" value="DNase I-like"/>
    <property type="match status" value="1"/>
</dbReference>
<comment type="caution">
    <text evidence="2">The sequence shown here is derived from an EMBL/GenBank/DDBJ whole genome shotgun (WGS) entry which is preliminary data.</text>
</comment>
<name>A0A9W7JIP7_HIBTR</name>
<dbReference type="InterPro" id="IPR005135">
    <property type="entry name" value="Endo/exonuclease/phosphatase"/>
</dbReference>
<dbReference type="PANTHER" id="PTHR33710">
    <property type="entry name" value="BNAC02G09200D PROTEIN"/>
    <property type="match status" value="1"/>
</dbReference>
<dbReference type="Proteomes" id="UP001165190">
    <property type="component" value="Unassembled WGS sequence"/>
</dbReference>
<accession>A0A9W7JIP7</accession>
<proteinExistence type="predicted"/>
<feature type="domain" description="Endonuclease/exonuclease/phosphatase" evidence="1">
    <location>
        <begin position="4"/>
        <end position="225"/>
    </location>
</feature>
<keyword evidence="3" id="KW-1185">Reference proteome</keyword>
<protein>
    <recommendedName>
        <fullName evidence="1">Endonuclease/exonuclease/phosphatase domain-containing protein</fullName>
    </recommendedName>
</protein>
<reference evidence="2" key="1">
    <citation type="submission" date="2023-05" db="EMBL/GenBank/DDBJ databases">
        <title>Genome and transcriptome analyses reveal genes involved in the formation of fine ridges on petal epidermal cells in Hibiscus trionum.</title>
        <authorList>
            <person name="Koshimizu S."/>
            <person name="Masuda S."/>
            <person name="Ishii T."/>
            <person name="Shirasu K."/>
            <person name="Hoshino A."/>
            <person name="Arita M."/>
        </authorList>
    </citation>
    <scope>NUCLEOTIDE SEQUENCE</scope>
    <source>
        <strain evidence="2">Hamamatsu line</strain>
    </source>
</reference>
<dbReference type="AlphaFoldDB" id="A0A9W7JIP7"/>
<gene>
    <name evidence="2" type="ORF">HRI_005204000</name>
</gene>
<dbReference type="OrthoDB" id="1425796at2759"/>
<evidence type="ECO:0000259" key="1">
    <source>
        <dbReference type="Pfam" id="PF03372"/>
    </source>
</evidence>
<dbReference type="PANTHER" id="PTHR33710:SF62">
    <property type="entry name" value="DUF4283 DOMAIN PROTEIN"/>
    <property type="match status" value="1"/>
</dbReference>